<dbReference type="InterPro" id="IPR052392">
    <property type="entry name" value="Kelch-BTB_domain-containing"/>
</dbReference>
<dbReference type="InterPro" id="IPR003961">
    <property type="entry name" value="FN3_dom"/>
</dbReference>
<dbReference type="Proteomes" id="UP000675664">
    <property type="component" value="Unassembled WGS sequence"/>
</dbReference>
<reference evidence="3" key="1">
    <citation type="submission" date="2021-04" db="EMBL/GenBank/DDBJ databases">
        <title>Sinoanaerobacter chloroacetimidivorans sp. nov., an obligate anaerobic bacterium isolated from anaerobic sludge.</title>
        <authorList>
            <person name="Bao Y."/>
        </authorList>
    </citation>
    <scope>NUCLEOTIDE SEQUENCE</scope>
    <source>
        <strain evidence="3">BAD-6</strain>
    </source>
</reference>
<evidence type="ECO:0000259" key="2">
    <source>
        <dbReference type="PROSITE" id="PS50853"/>
    </source>
</evidence>
<dbReference type="PANTHER" id="PTHR46375">
    <property type="entry name" value="KELCH REPEAT AND BTB DOMAIN-CONTAINING PROTEIN 13-RELATED"/>
    <property type="match status" value="1"/>
</dbReference>
<dbReference type="Pfam" id="PF25210">
    <property type="entry name" value="Kelch_FKB95"/>
    <property type="match status" value="1"/>
</dbReference>
<feature type="domain" description="Fibronectin type-III" evidence="2">
    <location>
        <begin position="315"/>
        <end position="403"/>
    </location>
</feature>
<dbReference type="PANTHER" id="PTHR46375:SF3">
    <property type="entry name" value="KELCH REPEAT AND BTB DOMAIN-CONTAINING PROTEIN 13"/>
    <property type="match status" value="1"/>
</dbReference>
<dbReference type="SMART" id="SM00612">
    <property type="entry name" value="Kelch"/>
    <property type="match status" value="5"/>
</dbReference>
<dbReference type="RefSeq" id="WP_227017647.1">
    <property type="nucleotide sequence ID" value="NZ_JAGSND010000003.1"/>
</dbReference>
<feature type="chain" id="PRO_5035225237" description="Fibronectin type-III domain-containing protein" evidence="1">
    <location>
        <begin position="25"/>
        <end position="478"/>
    </location>
</feature>
<dbReference type="Gene3D" id="2.120.10.80">
    <property type="entry name" value="Kelch-type beta propeller"/>
    <property type="match status" value="1"/>
</dbReference>
<dbReference type="InterPro" id="IPR057499">
    <property type="entry name" value="Kelch_FKB95"/>
</dbReference>
<dbReference type="PROSITE" id="PS51257">
    <property type="entry name" value="PROKAR_LIPOPROTEIN"/>
    <property type="match status" value="1"/>
</dbReference>
<reference evidence="3" key="2">
    <citation type="submission" date="2021-04" db="EMBL/GenBank/DDBJ databases">
        <authorList>
            <person name="Liu J."/>
        </authorList>
    </citation>
    <scope>NUCLEOTIDE SEQUENCE</scope>
    <source>
        <strain evidence="3">BAD-6</strain>
    </source>
</reference>
<protein>
    <recommendedName>
        <fullName evidence="2">Fibronectin type-III domain-containing protein</fullName>
    </recommendedName>
</protein>
<dbReference type="SUPFAM" id="SSF49265">
    <property type="entry name" value="Fibronectin type III"/>
    <property type="match status" value="1"/>
</dbReference>
<gene>
    <name evidence="3" type="ORF">KCX82_06515</name>
</gene>
<evidence type="ECO:0000313" key="3">
    <source>
        <dbReference type="EMBL" id="MBR0597516.1"/>
    </source>
</evidence>
<dbReference type="AlphaFoldDB" id="A0A8J7VZF8"/>
<dbReference type="SUPFAM" id="SSF50965">
    <property type="entry name" value="Galactose oxidase, central domain"/>
    <property type="match status" value="1"/>
</dbReference>
<dbReference type="InterPro" id="IPR011043">
    <property type="entry name" value="Gal_Oxase/kelch_b-propeller"/>
</dbReference>
<organism evidence="3 4">
    <name type="scientific">Sinanaerobacter chloroacetimidivorans</name>
    <dbReference type="NCBI Taxonomy" id="2818044"/>
    <lineage>
        <taxon>Bacteria</taxon>
        <taxon>Bacillati</taxon>
        <taxon>Bacillota</taxon>
        <taxon>Clostridia</taxon>
        <taxon>Peptostreptococcales</taxon>
        <taxon>Anaerovoracaceae</taxon>
        <taxon>Sinanaerobacter</taxon>
    </lineage>
</organism>
<dbReference type="InterPro" id="IPR037293">
    <property type="entry name" value="Gal_Oxidase_central_sf"/>
</dbReference>
<evidence type="ECO:0000256" key="1">
    <source>
        <dbReference type="SAM" id="SignalP"/>
    </source>
</evidence>
<dbReference type="EMBL" id="JAGSND010000003">
    <property type="protein sequence ID" value="MBR0597516.1"/>
    <property type="molecule type" value="Genomic_DNA"/>
</dbReference>
<dbReference type="Pfam" id="PF24681">
    <property type="entry name" value="Kelch_KLHDC2_KLHL20_DRC7"/>
    <property type="match status" value="1"/>
</dbReference>
<comment type="caution">
    <text evidence="3">The sequence shown here is derived from an EMBL/GenBank/DDBJ whole genome shotgun (WGS) entry which is preliminary data.</text>
</comment>
<evidence type="ECO:0000313" key="4">
    <source>
        <dbReference type="Proteomes" id="UP000675664"/>
    </source>
</evidence>
<proteinExistence type="predicted"/>
<feature type="signal peptide" evidence="1">
    <location>
        <begin position="1"/>
        <end position="24"/>
    </location>
</feature>
<dbReference type="InterPro" id="IPR006652">
    <property type="entry name" value="Kelch_1"/>
</dbReference>
<dbReference type="InterPro" id="IPR013783">
    <property type="entry name" value="Ig-like_fold"/>
</dbReference>
<name>A0A8J7VZF8_9FIRM</name>
<dbReference type="Gene3D" id="2.130.10.80">
    <property type="entry name" value="Galactose oxidase/kelch, beta-propeller"/>
    <property type="match status" value="1"/>
</dbReference>
<dbReference type="InterPro" id="IPR015915">
    <property type="entry name" value="Kelch-typ_b-propeller"/>
</dbReference>
<keyword evidence="4" id="KW-1185">Reference proteome</keyword>
<dbReference type="Gene3D" id="2.60.40.10">
    <property type="entry name" value="Immunoglobulins"/>
    <property type="match status" value="1"/>
</dbReference>
<sequence>MKRLIAILMTLIMVFGLSSAGACAAEPTWHIGLSMPTARHFIGSAVIEDKIYVMGGISGAGYLKTVEIYNTTTNKWTTGTSIPTTRANMCLSSIDQKIYLIGGYNGIYYNTVEIFDSTSNTWTAGEPMPTARASATSVAIGNKIYVIGGANPGDNPFNTVEVYDTTTNTWTTGEPMPTSRSNLTSSVIDNKIYVIGGGNSESVGIKTVEIYDTKSNTWSTGEPMPTGRSYLASSVIGGKIYVMGGYDSGRNRVNTVEVYDPKSNTWSTGTPLLGTTRNHTSAVIGDKIYVIGGDRNGTVSNRLEYLQVIPDVTTPTQPLNLTAIGGNSKVDLSWGSVADATSYNVKRSTTPGGPYTTISNVTGTSYTDTDVVNGTTYYYVVTAVSAGGESANSNEASATPQAPSTSTGKALLVITMTNGLEKEYDLQMSEVNAFINWYSSNGSGFYMFNKNFNLGPFMTRVDYIAHDKIQNFEVMQYQ</sequence>
<dbReference type="PROSITE" id="PS50853">
    <property type="entry name" value="FN3"/>
    <property type="match status" value="1"/>
</dbReference>
<accession>A0A8J7VZF8</accession>
<keyword evidence="1" id="KW-0732">Signal</keyword>
<dbReference type="CDD" id="cd00063">
    <property type="entry name" value="FN3"/>
    <property type="match status" value="1"/>
</dbReference>
<dbReference type="InterPro" id="IPR036116">
    <property type="entry name" value="FN3_sf"/>
</dbReference>
<dbReference type="SMART" id="SM00060">
    <property type="entry name" value="FN3"/>
    <property type="match status" value="1"/>
</dbReference>